<dbReference type="PANTHER" id="PTHR30629:SF2">
    <property type="entry name" value="PROPHAGE INTEGRASE INTS-RELATED"/>
    <property type="match status" value="1"/>
</dbReference>
<dbReference type="InterPro" id="IPR010998">
    <property type="entry name" value="Integrase_recombinase_N"/>
</dbReference>
<keyword evidence="3 5" id="KW-0238">DNA-binding</keyword>
<evidence type="ECO:0000256" key="4">
    <source>
        <dbReference type="ARBA" id="ARBA00023172"/>
    </source>
</evidence>
<dbReference type="CDD" id="cd00796">
    <property type="entry name" value="INT_Rci_Hp1_C"/>
    <property type="match status" value="1"/>
</dbReference>
<dbReference type="InterPro" id="IPR002104">
    <property type="entry name" value="Integrase_catalytic"/>
</dbReference>
<dbReference type="EMBL" id="JACHEF010000001">
    <property type="protein sequence ID" value="MBB6407453.1"/>
    <property type="molecule type" value="Genomic_DNA"/>
</dbReference>
<dbReference type="PANTHER" id="PTHR30629">
    <property type="entry name" value="PROPHAGE INTEGRASE"/>
    <property type="match status" value="1"/>
</dbReference>
<dbReference type="Gene3D" id="1.10.443.10">
    <property type="entry name" value="Intergrase catalytic core"/>
    <property type="match status" value="1"/>
</dbReference>
<dbReference type="Gene3D" id="1.10.150.130">
    <property type="match status" value="1"/>
</dbReference>
<evidence type="ECO:0000313" key="10">
    <source>
        <dbReference type="Proteomes" id="UP000556329"/>
    </source>
</evidence>
<dbReference type="SUPFAM" id="SSF56349">
    <property type="entry name" value="DNA breaking-rejoining enzymes"/>
    <property type="match status" value="1"/>
</dbReference>
<evidence type="ECO:0000259" key="7">
    <source>
        <dbReference type="PROSITE" id="PS51898"/>
    </source>
</evidence>
<accession>A0A841P2T8</accession>
<evidence type="ECO:0000256" key="6">
    <source>
        <dbReference type="SAM" id="MobiDB-lite"/>
    </source>
</evidence>
<gene>
    <name evidence="9" type="ORF">HNQ71_000097</name>
</gene>
<protein>
    <submittedName>
        <fullName evidence="9">Integrase</fullName>
    </submittedName>
</protein>
<dbReference type="GO" id="GO:0006310">
    <property type="term" value="P:DNA recombination"/>
    <property type="evidence" value="ECO:0007669"/>
    <property type="project" value="UniProtKB-KW"/>
</dbReference>
<dbReference type="GO" id="GO:0003677">
    <property type="term" value="F:DNA binding"/>
    <property type="evidence" value="ECO:0007669"/>
    <property type="project" value="UniProtKB-UniRule"/>
</dbReference>
<evidence type="ECO:0000256" key="2">
    <source>
        <dbReference type="ARBA" id="ARBA00022908"/>
    </source>
</evidence>
<sequence>MPVLSDNFVNSAVLPRNRDELVIRDSKLAGFALRLRRKADGKASKTFLVFQELPGRDGARKRRKIIIGDHATYPAEKARAEAQSMLQAIDRGDDPAAARAAKKAQPIFEDLIKDFETTHIEKKKPETRKDYRGRIRRNLLPTFKGRRVADITPEMVRSFHAKKHGNPTDANRSLAVLSVMMGRAMELGWRKDNPCMGVRRNKETAREEWLDETDLPKFVKALANVTGTHADLLRFLTVSGWRVSEGRLMTWDMVDLPRLVVRLPDTKTGASARALSTDGATIIDQQAHRVGYVFSGRKGTQPVSYKRLREVLTGVCEAAKIKAITPHALRHTAATWAALSGAEAHELREAFGWKTLAMTGRYVARAESLGRRGAQRTADAMNVLQKPSADVKELGR</sequence>
<evidence type="ECO:0000256" key="5">
    <source>
        <dbReference type="PROSITE-ProRule" id="PRU01248"/>
    </source>
</evidence>
<evidence type="ECO:0000256" key="3">
    <source>
        <dbReference type="ARBA" id="ARBA00023125"/>
    </source>
</evidence>
<keyword evidence="4" id="KW-0233">DNA recombination</keyword>
<dbReference type="Proteomes" id="UP000556329">
    <property type="component" value="Unassembled WGS sequence"/>
</dbReference>
<dbReference type="PROSITE" id="PS51900">
    <property type="entry name" value="CB"/>
    <property type="match status" value="1"/>
</dbReference>
<organism evidence="9 10">
    <name type="scientific">Mesorhizobium sangaii</name>
    <dbReference type="NCBI Taxonomy" id="505389"/>
    <lineage>
        <taxon>Bacteria</taxon>
        <taxon>Pseudomonadati</taxon>
        <taxon>Pseudomonadota</taxon>
        <taxon>Alphaproteobacteria</taxon>
        <taxon>Hyphomicrobiales</taxon>
        <taxon>Phyllobacteriaceae</taxon>
        <taxon>Mesorhizobium</taxon>
    </lineage>
</organism>
<comment type="similarity">
    <text evidence="1">Belongs to the 'phage' integrase family.</text>
</comment>
<feature type="domain" description="Tyr recombinase" evidence="7">
    <location>
        <begin position="205"/>
        <end position="375"/>
    </location>
</feature>
<reference evidence="9 10" key="1">
    <citation type="submission" date="2020-08" db="EMBL/GenBank/DDBJ databases">
        <title>Genomic Encyclopedia of Type Strains, Phase IV (KMG-IV): sequencing the most valuable type-strain genomes for metagenomic binning, comparative biology and taxonomic classification.</title>
        <authorList>
            <person name="Goeker M."/>
        </authorList>
    </citation>
    <scope>NUCLEOTIDE SEQUENCE [LARGE SCALE GENOMIC DNA]</scope>
    <source>
        <strain evidence="9 10">DSM 100039</strain>
    </source>
</reference>
<keyword evidence="2" id="KW-0229">DNA integration</keyword>
<comment type="caution">
    <text evidence="9">The sequence shown here is derived from an EMBL/GenBank/DDBJ whole genome shotgun (WGS) entry which is preliminary data.</text>
</comment>
<dbReference type="InterPro" id="IPR013762">
    <property type="entry name" value="Integrase-like_cat_sf"/>
</dbReference>
<dbReference type="GO" id="GO:0015074">
    <property type="term" value="P:DNA integration"/>
    <property type="evidence" value="ECO:0007669"/>
    <property type="project" value="UniProtKB-KW"/>
</dbReference>
<dbReference type="Gene3D" id="3.30.160.390">
    <property type="entry name" value="Integrase, DNA-binding domain"/>
    <property type="match status" value="1"/>
</dbReference>
<evidence type="ECO:0000313" key="9">
    <source>
        <dbReference type="EMBL" id="MBB6407453.1"/>
    </source>
</evidence>
<dbReference type="PROSITE" id="PS51898">
    <property type="entry name" value="TYR_RECOMBINASE"/>
    <property type="match status" value="1"/>
</dbReference>
<dbReference type="InterPro" id="IPR038488">
    <property type="entry name" value="Integrase_DNA-bd_sf"/>
</dbReference>
<dbReference type="InterPro" id="IPR044068">
    <property type="entry name" value="CB"/>
</dbReference>
<dbReference type="InterPro" id="IPR011010">
    <property type="entry name" value="DNA_brk_join_enz"/>
</dbReference>
<dbReference type="RefSeq" id="WP_184870694.1">
    <property type="nucleotide sequence ID" value="NZ_JACHEF010000001.1"/>
</dbReference>
<evidence type="ECO:0000256" key="1">
    <source>
        <dbReference type="ARBA" id="ARBA00008857"/>
    </source>
</evidence>
<dbReference type="Pfam" id="PF13356">
    <property type="entry name" value="Arm-DNA-bind_3"/>
    <property type="match status" value="1"/>
</dbReference>
<dbReference type="InterPro" id="IPR050808">
    <property type="entry name" value="Phage_Integrase"/>
</dbReference>
<dbReference type="InterPro" id="IPR025166">
    <property type="entry name" value="Integrase_DNA_bind_dom"/>
</dbReference>
<keyword evidence="10" id="KW-1185">Reference proteome</keyword>
<dbReference type="Pfam" id="PF22022">
    <property type="entry name" value="Phage_int_M"/>
    <property type="match status" value="1"/>
</dbReference>
<evidence type="ECO:0000259" key="8">
    <source>
        <dbReference type="PROSITE" id="PS51900"/>
    </source>
</evidence>
<dbReference type="AlphaFoldDB" id="A0A841P2T8"/>
<feature type="region of interest" description="Disordered" evidence="6">
    <location>
        <begin position="375"/>
        <end position="396"/>
    </location>
</feature>
<proteinExistence type="inferred from homology"/>
<dbReference type="Pfam" id="PF00589">
    <property type="entry name" value="Phage_integrase"/>
    <property type="match status" value="1"/>
</dbReference>
<name>A0A841P2T8_9HYPH</name>
<dbReference type="InterPro" id="IPR053876">
    <property type="entry name" value="Phage_int_M"/>
</dbReference>
<feature type="domain" description="Core-binding (CB)" evidence="8">
    <location>
        <begin position="106"/>
        <end position="185"/>
    </location>
</feature>